<proteinExistence type="predicted"/>
<dbReference type="Gene3D" id="3.40.109.10">
    <property type="entry name" value="NADH Oxidase"/>
    <property type="match status" value="1"/>
</dbReference>
<dbReference type="Proteomes" id="UP000503540">
    <property type="component" value="Chromosome"/>
</dbReference>
<gene>
    <name evidence="1" type="ORF">F5544_19935</name>
</gene>
<protein>
    <submittedName>
        <fullName evidence="1">Nitroreductase</fullName>
    </submittedName>
</protein>
<evidence type="ECO:0000313" key="2">
    <source>
        <dbReference type="Proteomes" id="UP000503540"/>
    </source>
</evidence>
<evidence type="ECO:0000313" key="1">
    <source>
        <dbReference type="EMBL" id="QIS11855.1"/>
    </source>
</evidence>
<dbReference type="GO" id="GO:0016491">
    <property type="term" value="F:oxidoreductase activity"/>
    <property type="evidence" value="ECO:0007669"/>
    <property type="project" value="InterPro"/>
</dbReference>
<dbReference type="AlphaFoldDB" id="A0A6G9YEZ5"/>
<dbReference type="EMBL" id="CP046172">
    <property type="protein sequence ID" value="QIS11855.1"/>
    <property type="molecule type" value="Genomic_DNA"/>
</dbReference>
<dbReference type="RefSeq" id="WP_167474612.1">
    <property type="nucleotide sequence ID" value="NZ_CP046172.1"/>
</dbReference>
<organism evidence="1 2">
    <name type="scientific">Nocardia arthritidis</name>
    <dbReference type="NCBI Taxonomy" id="228602"/>
    <lineage>
        <taxon>Bacteria</taxon>
        <taxon>Bacillati</taxon>
        <taxon>Actinomycetota</taxon>
        <taxon>Actinomycetes</taxon>
        <taxon>Mycobacteriales</taxon>
        <taxon>Nocardiaceae</taxon>
        <taxon>Nocardia</taxon>
    </lineage>
</organism>
<dbReference type="KEGG" id="nah:F5544_19935"/>
<dbReference type="InterPro" id="IPR000415">
    <property type="entry name" value="Nitroreductase-like"/>
</dbReference>
<dbReference type="SUPFAM" id="SSF55469">
    <property type="entry name" value="FMN-dependent nitroreductase-like"/>
    <property type="match status" value="1"/>
</dbReference>
<name>A0A6G9YEZ5_9NOCA</name>
<keyword evidence="2" id="KW-1185">Reference proteome</keyword>
<sequence>MTRRFDAGALRVLEPDFRRAPSAHNTQPWTLAYRDDCIEIGWDPAHSLPASDPNGRDLLLSLGAFVECCLIVCADAGLCVGFEADRAERRIGWLVPAASRYETSFTTADIRCRASHRGAYLPGTMDEASAVRLADIATPAGLRLLPGADLRKLLYEADFEMFGNPSVVGELREWLRLTPHHPNYRRDGLTDRALSLSRSEAFGLRLALGAYPALRRAGLPRLLAAASRGPLDDECEVLVLIGPPDEADTVAVGRVLLRIWLTLSRGGYATHPLSQLIDSARTREQLSRAMGIDDPARLLHIARVGRPAATPVRSHRR</sequence>
<reference evidence="1 2" key="1">
    <citation type="journal article" date="2019" name="ACS Chem. Biol.">
        <title>Identification and Mobilization of a Cryptic Antibiotic Biosynthesis Gene Locus from a Human-Pathogenic Nocardia Isolate.</title>
        <authorList>
            <person name="Herisse M."/>
            <person name="Ishida K."/>
            <person name="Porter J.L."/>
            <person name="Howden B."/>
            <person name="Hertweck C."/>
            <person name="Stinear T.P."/>
            <person name="Pidot S.J."/>
        </authorList>
    </citation>
    <scope>NUCLEOTIDE SEQUENCE [LARGE SCALE GENOMIC DNA]</scope>
    <source>
        <strain evidence="1 2">AUSMDU00012717</strain>
    </source>
</reference>
<accession>A0A6G9YEZ5</accession>